<name>A0AAQ3X8L7_PASNO</name>
<feature type="region of interest" description="Disordered" evidence="1">
    <location>
        <begin position="389"/>
        <end position="424"/>
    </location>
</feature>
<feature type="compositionally biased region" description="Basic and acidic residues" evidence="1">
    <location>
        <begin position="313"/>
        <end position="328"/>
    </location>
</feature>
<dbReference type="Gene3D" id="3.30.70.2890">
    <property type="entry name" value="XS domain"/>
    <property type="match status" value="1"/>
</dbReference>
<dbReference type="AlphaFoldDB" id="A0AAQ3X8L7"/>
<sequence length="1019" mass="113323">MRRGGGGRGGGGRGGGGYGRRDARPGGGASRDDRDRRPDYRSRRTPSPGRRPRRPRGEDDDRDRDRDPPRGGRTGYGSGGRSPPRRERADCGDRHQSPRRGRVEHEDSRDPLGRGPRDYGGDRRGSPRGRREYGRDPDVSPRGLRDYGRVAYRGERDRYDRPNRDGGSGSGYDAPPSYMLPDHPSDLGRPSHDRSAGSGHRSAAKDGDLYGGGMTLKISSSGLGRTSTMYPQDPRSSSPLLRSPPTRTVLSPPPLYPSVPPETGFLTGESSMKAGDGFGAGSKPLLHDDGHFKYHKHSHDLYSESRGIERHYSGSRDVAVEKDGRTERFYSSGDGTTGRDRETGRFYSSRDVLESDMVKALGDSSSALLAKDHPQRMYTGPGYESSNGYIMDGLGRSPHGSLGHGSGHPHRLSGSSLDHGSGHGDETLLDIARRTHSKHTPRAASMEYGEHAEYVGRDPINDAYTAPENLRGNVSLNSRHISGSASFRGVRNERVNNHTRLSHMIEEDDCSFEAMHKETELIPHFRDDDSIQYPTRGGNGRYSHSPGTEPIRTVRRSAHQDDFCSIENLSDQETYHMVSRKRYRSPAFDHEVDLADDGFAGLDPYDDMDAYDLPPPRMPMFDNDMVDDVEYDERYDMPANQTVFSRLALPDETYGYGHSKDRPMSQRLSRPNSYSQFGGVSMNGRGRGRGRGLTKSAKKRLRTAPHEFHGEYPSDRNECVRPNKYSKSSEDDPIGSEVKNEDAPEYEDLLRKDPPEGSEEFRKQVDQAFLKYTKMLNESSAMQKKYREASKGSLSCSVCGSVARKFPDLDALVSHAYDTCKTGLRTKHLGFHRALCILMGWNWQVAPDTSKAHHSISSEQLNAMRGDLMLWPPVIVIHNSSIVNKAKDIEAKVVSVEEIEGVLAEIGIPLDKAKVSQGRPANQSVFLVKFKPTISGFQEAMRTHDHFSTRNHGKEEFQQMRDGKGKKAAPTDSLEELLYGHVAVGEDLVYLDEGTKKRCIIRSKMEIEANADATLNLEP</sequence>
<evidence type="ECO:0000313" key="3">
    <source>
        <dbReference type="EMBL" id="WVZ88601.1"/>
    </source>
</evidence>
<feature type="compositionally biased region" description="Basic residues" evidence="1">
    <location>
        <begin position="686"/>
        <end position="703"/>
    </location>
</feature>
<protein>
    <recommendedName>
        <fullName evidence="2">XS domain-containing protein</fullName>
    </recommendedName>
</protein>
<feature type="region of interest" description="Disordered" evidence="1">
    <location>
        <begin position="528"/>
        <end position="548"/>
    </location>
</feature>
<reference evidence="3 4" key="1">
    <citation type="submission" date="2024-02" db="EMBL/GenBank/DDBJ databases">
        <title>High-quality chromosome-scale genome assembly of Pensacola bahiagrass (Paspalum notatum Flugge var. saurae).</title>
        <authorList>
            <person name="Vega J.M."/>
            <person name="Podio M."/>
            <person name="Orjuela J."/>
            <person name="Siena L.A."/>
            <person name="Pessino S.C."/>
            <person name="Combes M.C."/>
            <person name="Mariac C."/>
            <person name="Albertini E."/>
            <person name="Pupilli F."/>
            <person name="Ortiz J.P.A."/>
            <person name="Leblanc O."/>
        </authorList>
    </citation>
    <scope>NUCLEOTIDE SEQUENCE [LARGE SCALE GENOMIC DNA]</scope>
    <source>
        <strain evidence="3">R1</strain>
        <tissue evidence="3">Leaf</tissue>
    </source>
</reference>
<keyword evidence="4" id="KW-1185">Reference proteome</keyword>
<dbReference type="Pfam" id="PF03468">
    <property type="entry name" value="XS"/>
    <property type="match status" value="1"/>
</dbReference>
<dbReference type="InterPro" id="IPR005380">
    <property type="entry name" value="XS_domain"/>
</dbReference>
<feature type="compositionally biased region" description="Polar residues" evidence="1">
    <location>
        <begin position="666"/>
        <end position="678"/>
    </location>
</feature>
<feature type="region of interest" description="Disordered" evidence="1">
    <location>
        <begin position="1"/>
        <end position="279"/>
    </location>
</feature>
<feature type="region of interest" description="Disordered" evidence="1">
    <location>
        <begin position="313"/>
        <end position="343"/>
    </location>
</feature>
<proteinExistence type="predicted"/>
<dbReference type="PANTHER" id="PTHR46619">
    <property type="entry name" value="RNA RECOGNITION MOTIF XS DOMAIN PROTEIN-RELATED"/>
    <property type="match status" value="1"/>
</dbReference>
<feature type="compositionally biased region" description="Basic and acidic residues" evidence="1">
    <location>
        <begin position="19"/>
        <end position="42"/>
    </location>
</feature>
<gene>
    <name evidence="3" type="ORF">U9M48_035101</name>
</gene>
<feature type="region of interest" description="Disordered" evidence="1">
    <location>
        <begin position="657"/>
        <end position="744"/>
    </location>
</feature>
<feature type="compositionally biased region" description="Low complexity" evidence="1">
    <location>
        <begin position="234"/>
        <end position="250"/>
    </location>
</feature>
<dbReference type="EMBL" id="CP144752">
    <property type="protein sequence ID" value="WVZ88601.1"/>
    <property type="molecule type" value="Genomic_DNA"/>
</dbReference>
<dbReference type="GO" id="GO:0031047">
    <property type="term" value="P:regulatory ncRNA-mediated gene silencing"/>
    <property type="evidence" value="ECO:0007669"/>
    <property type="project" value="InterPro"/>
</dbReference>
<feature type="compositionally biased region" description="Basic and acidic residues" evidence="1">
    <location>
        <begin position="84"/>
        <end position="164"/>
    </location>
</feature>
<feature type="compositionally biased region" description="Basic and acidic residues" evidence="1">
    <location>
        <begin position="55"/>
        <end position="70"/>
    </location>
</feature>
<dbReference type="InterPro" id="IPR038588">
    <property type="entry name" value="XS_domain_sf"/>
</dbReference>
<feature type="compositionally biased region" description="Polar residues" evidence="1">
    <location>
        <begin position="217"/>
        <end position="230"/>
    </location>
</feature>
<feature type="compositionally biased region" description="Basic and acidic residues" evidence="1">
    <location>
        <begin position="704"/>
        <end position="721"/>
    </location>
</feature>
<dbReference type="Proteomes" id="UP001341281">
    <property type="component" value="Chromosome 08"/>
</dbReference>
<feature type="compositionally biased region" description="Basic and acidic residues" evidence="1">
    <location>
        <begin position="183"/>
        <end position="195"/>
    </location>
</feature>
<evidence type="ECO:0000256" key="1">
    <source>
        <dbReference type="SAM" id="MobiDB-lite"/>
    </source>
</evidence>
<dbReference type="PANTHER" id="PTHR46619:SF2">
    <property type="entry name" value="XS DOMAIN PROTEIN"/>
    <property type="match status" value="1"/>
</dbReference>
<feature type="compositionally biased region" description="Basic and acidic residues" evidence="1">
    <location>
        <begin position="949"/>
        <end position="965"/>
    </location>
</feature>
<feature type="domain" description="XS" evidence="2">
    <location>
        <begin position="867"/>
        <end position="988"/>
    </location>
</feature>
<organism evidence="3 4">
    <name type="scientific">Paspalum notatum var. saurae</name>
    <dbReference type="NCBI Taxonomy" id="547442"/>
    <lineage>
        <taxon>Eukaryota</taxon>
        <taxon>Viridiplantae</taxon>
        <taxon>Streptophyta</taxon>
        <taxon>Embryophyta</taxon>
        <taxon>Tracheophyta</taxon>
        <taxon>Spermatophyta</taxon>
        <taxon>Magnoliopsida</taxon>
        <taxon>Liliopsida</taxon>
        <taxon>Poales</taxon>
        <taxon>Poaceae</taxon>
        <taxon>PACMAD clade</taxon>
        <taxon>Panicoideae</taxon>
        <taxon>Andropogonodae</taxon>
        <taxon>Paspaleae</taxon>
        <taxon>Paspalinae</taxon>
        <taxon>Paspalum</taxon>
    </lineage>
</organism>
<feature type="compositionally biased region" description="Gly residues" evidence="1">
    <location>
        <begin position="1"/>
        <end position="18"/>
    </location>
</feature>
<evidence type="ECO:0000313" key="4">
    <source>
        <dbReference type="Proteomes" id="UP001341281"/>
    </source>
</evidence>
<feature type="compositionally biased region" description="Pro residues" evidence="1">
    <location>
        <begin position="251"/>
        <end position="260"/>
    </location>
</feature>
<feature type="region of interest" description="Disordered" evidence="1">
    <location>
        <begin position="949"/>
        <end position="968"/>
    </location>
</feature>
<evidence type="ECO:0000259" key="2">
    <source>
        <dbReference type="Pfam" id="PF03468"/>
    </source>
</evidence>
<accession>A0AAQ3X8L7</accession>